<keyword evidence="3" id="KW-1185">Reference proteome</keyword>
<sequence length="191" mass="20923">MGQSGKVLGVQIGVAERMQINDRDTVTAIRKYAVAGTVAVNPLGLQGDEQADLTVHGGFAKAVYAYPSEHYPFWREQRRVIGLPTTLPYGSLGENLTLSGVMEADLFVGDELFFPDCVLRVTQPREPCYKFNHIMADHRAAKKMVQTGFCGFYLAVEAPGSVAAGQPFELRRGPHQVPLSALFKKAALKVR</sequence>
<dbReference type="AlphaFoldDB" id="W6M3R3"/>
<dbReference type="GO" id="GO:0030151">
    <property type="term" value="F:molybdenum ion binding"/>
    <property type="evidence" value="ECO:0007669"/>
    <property type="project" value="InterPro"/>
</dbReference>
<dbReference type="SUPFAM" id="SSF50800">
    <property type="entry name" value="PK beta-barrel domain-like"/>
    <property type="match status" value="1"/>
</dbReference>
<evidence type="ECO:0000313" key="2">
    <source>
        <dbReference type="EMBL" id="CDI02297.1"/>
    </source>
</evidence>
<dbReference type="RefSeq" id="WP_242434391.1">
    <property type="nucleotide sequence ID" value="NZ_CBTJ020000033.1"/>
</dbReference>
<evidence type="ECO:0000313" key="3">
    <source>
        <dbReference type="Proteomes" id="UP000035760"/>
    </source>
</evidence>
<evidence type="ECO:0000259" key="1">
    <source>
        <dbReference type="PROSITE" id="PS51340"/>
    </source>
</evidence>
<reference evidence="2" key="2">
    <citation type="submission" date="2014-03" db="EMBL/GenBank/DDBJ databases">
        <title>Candidatus Competibacter-lineage genomes retrieved from metagenomes reveal functional metabolic diversity.</title>
        <authorList>
            <person name="McIlroy S.J."/>
            <person name="Albertsen M."/>
            <person name="Andresen E.K."/>
            <person name="Saunders A.M."/>
            <person name="Kristiansen R."/>
            <person name="Stokholm-Bjerregaard M."/>
            <person name="Nielsen K.L."/>
            <person name="Nielsen P.H."/>
        </authorList>
    </citation>
    <scope>NUCLEOTIDE SEQUENCE</scope>
    <source>
        <strain evidence="2">Run_A_D11</strain>
    </source>
</reference>
<name>W6M3R3_9GAMM</name>
<dbReference type="Pfam" id="PF03473">
    <property type="entry name" value="MOSC"/>
    <property type="match status" value="1"/>
</dbReference>
<dbReference type="PANTHER" id="PTHR30212:SF2">
    <property type="entry name" value="PROTEIN YIIM"/>
    <property type="match status" value="1"/>
</dbReference>
<dbReference type="GO" id="GO:0030170">
    <property type="term" value="F:pyridoxal phosphate binding"/>
    <property type="evidence" value="ECO:0007669"/>
    <property type="project" value="InterPro"/>
</dbReference>
<dbReference type="Proteomes" id="UP000035760">
    <property type="component" value="Unassembled WGS sequence"/>
</dbReference>
<dbReference type="GO" id="GO:0003824">
    <property type="term" value="F:catalytic activity"/>
    <property type="evidence" value="ECO:0007669"/>
    <property type="project" value="InterPro"/>
</dbReference>
<dbReference type="InterPro" id="IPR005302">
    <property type="entry name" value="MoCF_Sase_C"/>
</dbReference>
<dbReference type="Gene3D" id="2.40.33.20">
    <property type="entry name" value="PK beta-barrel domain-like"/>
    <property type="match status" value="1"/>
</dbReference>
<organism evidence="2 3">
    <name type="scientific">Candidatus Competibacter denitrificans Run_A_D11</name>
    <dbReference type="NCBI Taxonomy" id="1400863"/>
    <lineage>
        <taxon>Bacteria</taxon>
        <taxon>Pseudomonadati</taxon>
        <taxon>Pseudomonadota</taxon>
        <taxon>Gammaproteobacteria</taxon>
        <taxon>Candidatus Competibacteraceae</taxon>
        <taxon>Candidatus Competibacter</taxon>
    </lineage>
</organism>
<dbReference type="InterPro" id="IPR011037">
    <property type="entry name" value="Pyrv_Knase-like_insert_dom_sf"/>
</dbReference>
<gene>
    <name evidence="2" type="ORF">BN873_270093</name>
</gene>
<protein>
    <recommendedName>
        <fullName evidence="1">MOSC domain-containing protein</fullName>
    </recommendedName>
</protein>
<dbReference type="PANTHER" id="PTHR30212">
    <property type="entry name" value="PROTEIN YIIM"/>
    <property type="match status" value="1"/>
</dbReference>
<proteinExistence type="predicted"/>
<feature type="domain" description="MOSC" evidence="1">
    <location>
        <begin position="32"/>
        <end position="171"/>
    </location>
</feature>
<dbReference type="EMBL" id="CBTJ020000033">
    <property type="protein sequence ID" value="CDI02297.1"/>
    <property type="molecule type" value="Genomic_DNA"/>
</dbReference>
<comment type="caution">
    <text evidence="2">The sequence shown here is derived from an EMBL/GenBank/DDBJ whole genome shotgun (WGS) entry which is preliminary data.</text>
</comment>
<dbReference type="InterPro" id="IPR052353">
    <property type="entry name" value="Benzoxazolinone_Detox_Enz"/>
</dbReference>
<dbReference type="STRING" id="1400863.BN873_270093"/>
<reference evidence="2" key="1">
    <citation type="submission" date="2013-07" db="EMBL/GenBank/DDBJ databases">
        <authorList>
            <person name="McIlroy S."/>
        </authorList>
    </citation>
    <scope>NUCLEOTIDE SEQUENCE [LARGE SCALE GENOMIC DNA]</scope>
    <source>
        <strain evidence="2">Run_A_D11</strain>
    </source>
</reference>
<dbReference type="PROSITE" id="PS51340">
    <property type="entry name" value="MOSC"/>
    <property type="match status" value="1"/>
</dbReference>
<accession>W6M3R3</accession>